<dbReference type="RefSeq" id="WP_310173535.1">
    <property type="nucleotide sequence ID" value="NZ_BAABHE010000001.1"/>
</dbReference>
<dbReference type="SUPFAM" id="SSF54506">
    <property type="entry name" value="Diaminopimelate epimerase-like"/>
    <property type="match status" value="1"/>
</dbReference>
<comment type="caution">
    <text evidence="1">The sequence shown here is derived from an EMBL/GenBank/DDBJ whole genome shotgun (WGS) entry which is preliminary data.</text>
</comment>
<organism evidence="1 2">
    <name type="scientific">Enteractinococcus fodinae</name>
    <dbReference type="NCBI Taxonomy" id="684663"/>
    <lineage>
        <taxon>Bacteria</taxon>
        <taxon>Bacillati</taxon>
        <taxon>Actinomycetota</taxon>
        <taxon>Actinomycetes</taxon>
        <taxon>Micrococcales</taxon>
        <taxon>Micrococcaceae</taxon>
    </lineage>
</organism>
<evidence type="ECO:0000313" key="1">
    <source>
        <dbReference type="EMBL" id="MDR7347402.1"/>
    </source>
</evidence>
<keyword evidence="2" id="KW-1185">Reference proteome</keyword>
<keyword evidence="1" id="KW-0413">Isomerase</keyword>
<dbReference type="EC" id="5.1.1.7" evidence="1"/>
<evidence type="ECO:0000313" key="2">
    <source>
        <dbReference type="Proteomes" id="UP001183794"/>
    </source>
</evidence>
<protein>
    <submittedName>
        <fullName evidence="1">Diaminopimelate epimerase</fullName>
        <ecNumber evidence="1">5.1.1.7</ecNumber>
    </submittedName>
</protein>
<accession>A0ABU2B1B7</accession>
<dbReference type="EMBL" id="JAVDYJ010000001">
    <property type="protein sequence ID" value="MDR7347402.1"/>
    <property type="molecule type" value="Genomic_DNA"/>
</dbReference>
<dbReference type="GO" id="GO:0008837">
    <property type="term" value="F:diaminopimelate epimerase activity"/>
    <property type="evidence" value="ECO:0007669"/>
    <property type="project" value="UniProtKB-EC"/>
</dbReference>
<reference evidence="1 2" key="1">
    <citation type="submission" date="2023-07" db="EMBL/GenBank/DDBJ databases">
        <title>Sequencing the genomes of 1000 actinobacteria strains.</title>
        <authorList>
            <person name="Klenk H.-P."/>
        </authorList>
    </citation>
    <scope>NUCLEOTIDE SEQUENCE [LARGE SCALE GENOMIC DNA]</scope>
    <source>
        <strain evidence="1 2">DSM 22966</strain>
    </source>
</reference>
<dbReference type="Proteomes" id="UP001183794">
    <property type="component" value="Unassembled WGS sequence"/>
</dbReference>
<proteinExistence type="predicted"/>
<sequence>MTPPQPPVPRSLRETLAGSRFIKVTGPAGDWIVFNDDTVSATLTQDQIIALCDRRNGVGATGVVAMTAIDKTVEHPTMRYHLEAWRADGAMMDDMTEAARAATSVMAALEIIDVQDTSHHVFRTNAEFVTTVYTPAYIGVDIGQWSYAYADTATAVGSDALVMTAGLTDPRPGLSIRIHHNHITIAIESYEELESIDLTQQPSIEPAVEEPTSVSFVTPQDPLIDSGMGQLIMRYSGEANHHHDLAAATAAAAVSFQQWSGLQQLNLWNVKTPLGQMVVQLHDHHRLSTFTRVPAVFFGRF</sequence>
<name>A0ABU2B1B7_9MICC</name>
<gene>
    <name evidence="1" type="ORF">J2S62_001659</name>
</gene>
<dbReference type="Gene3D" id="3.10.310.10">
    <property type="entry name" value="Diaminopimelate Epimerase, Chain A, domain 1"/>
    <property type="match status" value="2"/>
</dbReference>